<dbReference type="EMBL" id="BPRC01000001">
    <property type="protein sequence ID" value="GJE63194.1"/>
    <property type="molecule type" value="Genomic_DNA"/>
</dbReference>
<reference evidence="1" key="1">
    <citation type="journal article" date="2021" name="Front. Microbiol.">
        <title>Comprehensive Comparative Genomics and Phenotyping of Methylobacterium Species.</title>
        <authorList>
            <person name="Alessa O."/>
            <person name="Ogura Y."/>
            <person name="Fujitani Y."/>
            <person name="Takami H."/>
            <person name="Hayashi T."/>
            <person name="Sahin N."/>
            <person name="Tani A."/>
        </authorList>
    </citation>
    <scope>NUCLEOTIDE SEQUENCE</scope>
    <source>
        <strain evidence="1">NBRC 15686</strain>
    </source>
</reference>
<accession>A0ABQ4U6X0</accession>
<evidence type="ECO:0000313" key="2">
    <source>
        <dbReference type="Proteomes" id="UP001055039"/>
    </source>
</evidence>
<name>A0ABQ4U6X0_9HYPH</name>
<comment type="caution">
    <text evidence="1">The sequence shown here is derived from an EMBL/GenBank/DDBJ whole genome shotgun (WGS) entry which is preliminary data.</text>
</comment>
<proteinExistence type="predicted"/>
<keyword evidence="2" id="KW-1185">Reference proteome</keyword>
<protein>
    <submittedName>
        <fullName evidence="1">Uncharacterized protein</fullName>
    </submittedName>
</protein>
<evidence type="ECO:0000313" key="1">
    <source>
        <dbReference type="EMBL" id="GJE63194.1"/>
    </source>
</evidence>
<organism evidence="1 2">
    <name type="scientific">Methylorubrum aminovorans</name>
    <dbReference type="NCBI Taxonomy" id="269069"/>
    <lineage>
        <taxon>Bacteria</taxon>
        <taxon>Pseudomonadati</taxon>
        <taxon>Pseudomonadota</taxon>
        <taxon>Alphaproteobacteria</taxon>
        <taxon>Hyphomicrobiales</taxon>
        <taxon>Methylobacteriaceae</taxon>
        <taxon>Methylorubrum</taxon>
    </lineage>
</organism>
<sequence>MKIVAFEYADRSGKFDRSGFNYYESSTLKTKVDVVWDEFSSWLDDRGIELKLELDNWHGAVCPMRAYELNVKSMTEAQWIEFRMRWL</sequence>
<dbReference type="RefSeq" id="WP_238221979.1">
    <property type="nucleotide sequence ID" value="NZ_BAAADH010000020.1"/>
</dbReference>
<reference evidence="1" key="2">
    <citation type="submission" date="2021-08" db="EMBL/GenBank/DDBJ databases">
        <authorList>
            <person name="Tani A."/>
            <person name="Ola A."/>
            <person name="Ogura Y."/>
            <person name="Katsura K."/>
            <person name="Hayashi T."/>
        </authorList>
    </citation>
    <scope>NUCLEOTIDE SEQUENCE</scope>
    <source>
        <strain evidence="1">NBRC 15686</strain>
    </source>
</reference>
<gene>
    <name evidence="1" type="ORF">LNAOJCKE_0388</name>
</gene>
<dbReference type="Proteomes" id="UP001055039">
    <property type="component" value="Unassembled WGS sequence"/>
</dbReference>